<dbReference type="Pfam" id="PF13406">
    <property type="entry name" value="SLT_2"/>
    <property type="match status" value="1"/>
</dbReference>
<dbReference type="EMBL" id="MNVO01000065">
    <property type="protein sequence ID" value="OIO31507.1"/>
    <property type="molecule type" value="Genomic_DNA"/>
</dbReference>
<organism evidence="4 5">
    <name type="scientific">Candidatus Nomurabacteria bacterium CG1_02_47_685</name>
    <dbReference type="NCBI Taxonomy" id="1805282"/>
    <lineage>
        <taxon>Bacteria</taxon>
        <taxon>Candidatus Nomuraibacteriota</taxon>
    </lineage>
</organism>
<evidence type="ECO:0000256" key="1">
    <source>
        <dbReference type="SAM" id="Coils"/>
    </source>
</evidence>
<keyword evidence="2" id="KW-0472">Membrane</keyword>
<comment type="caution">
    <text evidence="4">The sequence shown here is derived from an EMBL/GenBank/DDBJ whole genome shotgun (WGS) entry which is preliminary data.</text>
</comment>
<evidence type="ECO:0000259" key="3">
    <source>
        <dbReference type="Pfam" id="PF13406"/>
    </source>
</evidence>
<feature type="coiled-coil region" evidence="1">
    <location>
        <begin position="189"/>
        <end position="216"/>
    </location>
</feature>
<dbReference type="Proteomes" id="UP000183206">
    <property type="component" value="Unassembled WGS sequence"/>
</dbReference>
<dbReference type="Gene3D" id="1.10.530.10">
    <property type="match status" value="1"/>
</dbReference>
<feature type="domain" description="Transglycosylase SLT" evidence="3">
    <location>
        <begin position="287"/>
        <end position="419"/>
    </location>
</feature>
<dbReference type="SUPFAM" id="SSF53955">
    <property type="entry name" value="Lysozyme-like"/>
    <property type="match status" value="1"/>
</dbReference>
<dbReference type="InterPro" id="IPR031304">
    <property type="entry name" value="SLT_2"/>
</dbReference>
<keyword evidence="2" id="KW-1133">Transmembrane helix</keyword>
<reference evidence="4 5" key="1">
    <citation type="journal article" date="2016" name="Environ. Microbiol.">
        <title>Genomic resolution of a cold subsurface aquifer community provides metabolic insights for novel microbes adapted to high CO concentrations.</title>
        <authorList>
            <person name="Probst A.J."/>
            <person name="Castelle C.J."/>
            <person name="Singh A."/>
            <person name="Brown C.T."/>
            <person name="Anantharaman K."/>
            <person name="Sharon I."/>
            <person name="Hug L.A."/>
            <person name="Burstein D."/>
            <person name="Emerson J.B."/>
            <person name="Thomas B.C."/>
            <person name="Banfield J.F."/>
        </authorList>
    </citation>
    <scope>NUCLEOTIDE SEQUENCE [LARGE SCALE GENOMIC DNA]</scope>
    <source>
        <strain evidence="4">CG1_02_47_685</strain>
    </source>
</reference>
<dbReference type="Gene3D" id="6.10.250.3150">
    <property type="match status" value="1"/>
</dbReference>
<evidence type="ECO:0000313" key="4">
    <source>
        <dbReference type="EMBL" id="OIO31507.1"/>
    </source>
</evidence>
<protein>
    <recommendedName>
        <fullName evidence="3">Transglycosylase SLT domain-containing protein</fullName>
    </recommendedName>
</protein>
<dbReference type="STRING" id="1805282.AUJ44_04440"/>
<gene>
    <name evidence="4" type="ORF">AUJ44_04440</name>
</gene>
<dbReference type="InterPro" id="IPR023346">
    <property type="entry name" value="Lysozyme-like_dom_sf"/>
</dbReference>
<keyword evidence="1" id="KW-0175">Coiled coil</keyword>
<feature type="transmembrane region" description="Helical" evidence="2">
    <location>
        <begin position="21"/>
        <end position="41"/>
    </location>
</feature>
<evidence type="ECO:0000313" key="5">
    <source>
        <dbReference type="Proteomes" id="UP000183206"/>
    </source>
</evidence>
<evidence type="ECO:0000256" key="2">
    <source>
        <dbReference type="SAM" id="Phobius"/>
    </source>
</evidence>
<keyword evidence="2" id="KW-0812">Transmembrane</keyword>
<feature type="coiled-coil region" evidence="1">
    <location>
        <begin position="52"/>
        <end position="86"/>
    </location>
</feature>
<dbReference type="AlphaFoldDB" id="A0A1J4V681"/>
<proteinExistence type="predicted"/>
<sequence>MPKLKTKSRQEYRFRAKNYAETIREVSGIFCAVFILVYVLFSASMLHAQVGSQEVAVRRAHLQAELDQLEKDIEGQRQILQTKQRESVSLERDVAIIDASIQKAKLSIRARDLTIAALGDDILEKGNTIGSLSEKMRREKESIAQLMRKTNEFDAYSFIEIMLANENISDLFSDIDSFDSINQSLAASLSEIKGVKENTEETKHALENKREEEVQLKQIQVLERTKLEKDEAEKRRILKATKGEERAYQDLIKTKEKDATAIRTELFTLRGSAAIPFEKALEYANFAFQKTDVRPAFLLGIIAEESNLGGNLGSGNWKTDLYECYKSIGYPTSAEKQKAAFFKITTGLGLDPGAMPVSKAPYYGCGGAMGPAQMMPTTWLPYEGLITEITGHNPPNPWDPMDAFVAAALLLKDNDAAEGGYQAERRAALRYLAGGNWQKPAYAFYGDDVMDLAVIYQDQIDILAAH</sequence>
<name>A0A1J4V681_9BACT</name>
<accession>A0A1J4V681</accession>